<protein>
    <submittedName>
        <fullName evidence="2">Uncharacterized protein</fullName>
    </submittedName>
</protein>
<gene>
    <name evidence="2" type="ORF">EDS130_LOCUS26443</name>
</gene>
<organism evidence="2 3">
    <name type="scientific">Adineta ricciae</name>
    <name type="common">Rotifer</name>
    <dbReference type="NCBI Taxonomy" id="249248"/>
    <lineage>
        <taxon>Eukaryota</taxon>
        <taxon>Metazoa</taxon>
        <taxon>Spiralia</taxon>
        <taxon>Gnathifera</taxon>
        <taxon>Rotifera</taxon>
        <taxon>Eurotatoria</taxon>
        <taxon>Bdelloidea</taxon>
        <taxon>Adinetida</taxon>
        <taxon>Adinetidae</taxon>
        <taxon>Adineta</taxon>
    </lineage>
</organism>
<comment type="caution">
    <text evidence="2">The sequence shown here is derived from an EMBL/GenBank/DDBJ whole genome shotgun (WGS) entry which is preliminary data.</text>
</comment>
<dbReference type="AlphaFoldDB" id="A0A814XX08"/>
<name>A0A814XX08_ADIRI</name>
<dbReference type="EMBL" id="CAJNOJ010000160">
    <property type="protein sequence ID" value="CAF1221502.1"/>
    <property type="molecule type" value="Genomic_DNA"/>
</dbReference>
<accession>A0A814XX08</accession>
<sequence length="91" mass="10695">MASKLRNRKNQDPRHPTRQSITDVFQQIVNKHVNTTLLADVRTVTTYEASYIKRMTKTNAKFNVKRIRLYVDNPYIARLQKKSFQLSKALS</sequence>
<evidence type="ECO:0000256" key="1">
    <source>
        <dbReference type="SAM" id="MobiDB-lite"/>
    </source>
</evidence>
<reference evidence="2" key="1">
    <citation type="submission" date="2021-02" db="EMBL/GenBank/DDBJ databases">
        <authorList>
            <person name="Nowell W R."/>
        </authorList>
    </citation>
    <scope>NUCLEOTIDE SEQUENCE</scope>
</reference>
<feature type="region of interest" description="Disordered" evidence="1">
    <location>
        <begin position="1"/>
        <end position="20"/>
    </location>
</feature>
<evidence type="ECO:0000313" key="3">
    <source>
        <dbReference type="Proteomes" id="UP000663852"/>
    </source>
</evidence>
<proteinExistence type="predicted"/>
<evidence type="ECO:0000313" key="2">
    <source>
        <dbReference type="EMBL" id="CAF1221502.1"/>
    </source>
</evidence>
<dbReference type="Proteomes" id="UP000663852">
    <property type="component" value="Unassembled WGS sequence"/>
</dbReference>